<dbReference type="RefSeq" id="WP_145350933.1">
    <property type="nucleotide sequence ID" value="NZ_CP036262.1"/>
</dbReference>
<name>A0A517MCU9_9BACT</name>
<dbReference type="Proteomes" id="UP000320672">
    <property type="component" value="Chromosome"/>
</dbReference>
<sequence length="102" mass="11753">MAGLAHYVFFTLHDSSPEAIDALVNDCNHYLDGHDGCTSFLVGRRTPDLLRPVNDQTFHVSLQVTYESREAHDVYQTHPRHLEFIEKNKPTWAQVRVFDSNL</sequence>
<dbReference type="EMBL" id="CP036262">
    <property type="protein sequence ID" value="QDS92723.1"/>
    <property type="molecule type" value="Genomic_DNA"/>
</dbReference>
<gene>
    <name evidence="2" type="ORF">FF011L_14720</name>
</gene>
<dbReference type="OrthoDB" id="8114960at2"/>
<dbReference type="PROSITE" id="PS51502">
    <property type="entry name" value="S_R_A_B_BARREL"/>
    <property type="match status" value="1"/>
</dbReference>
<feature type="domain" description="Stress-response A/B barrel" evidence="1">
    <location>
        <begin position="4"/>
        <end position="100"/>
    </location>
</feature>
<dbReference type="SUPFAM" id="SSF54909">
    <property type="entry name" value="Dimeric alpha+beta barrel"/>
    <property type="match status" value="1"/>
</dbReference>
<dbReference type="KEGG" id="rml:FF011L_14720"/>
<evidence type="ECO:0000313" key="3">
    <source>
        <dbReference type="Proteomes" id="UP000320672"/>
    </source>
</evidence>
<organism evidence="2 3">
    <name type="scientific">Roseimaritima multifibrata</name>
    <dbReference type="NCBI Taxonomy" id="1930274"/>
    <lineage>
        <taxon>Bacteria</taxon>
        <taxon>Pseudomonadati</taxon>
        <taxon>Planctomycetota</taxon>
        <taxon>Planctomycetia</taxon>
        <taxon>Pirellulales</taxon>
        <taxon>Pirellulaceae</taxon>
        <taxon>Roseimaritima</taxon>
    </lineage>
</organism>
<keyword evidence="3" id="KW-1185">Reference proteome</keyword>
<dbReference type="Pfam" id="PF07876">
    <property type="entry name" value="Dabb"/>
    <property type="match status" value="1"/>
</dbReference>
<dbReference type="InterPro" id="IPR013097">
    <property type="entry name" value="Dabb"/>
</dbReference>
<protein>
    <submittedName>
        <fullName evidence="2">Stress responsive A/B Barrel Domain protein</fullName>
    </submittedName>
</protein>
<proteinExistence type="predicted"/>
<dbReference type="Gene3D" id="3.30.70.100">
    <property type="match status" value="1"/>
</dbReference>
<dbReference type="InterPro" id="IPR011008">
    <property type="entry name" value="Dimeric_a/b-barrel"/>
</dbReference>
<accession>A0A517MCU9</accession>
<evidence type="ECO:0000313" key="2">
    <source>
        <dbReference type="EMBL" id="QDS92723.1"/>
    </source>
</evidence>
<dbReference type="SMART" id="SM00886">
    <property type="entry name" value="Dabb"/>
    <property type="match status" value="1"/>
</dbReference>
<evidence type="ECO:0000259" key="1">
    <source>
        <dbReference type="PROSITE" id="PS51502"/>
    </source>
</evidence>
<dbReference type="AlphaFoldDB" id="A0A517MCU9"/>
<reference evidence="2 3" key="1">
    <citation type="submission" date="2019-02" db="EMBL/GenBank/DDBJ databases">
        <title>Deep-cultivation of Planctomycetes and their phenomic and genomic characterization uncovers novel biology.</title>
        <authorList>
            <person name="Wiegand S."/>
            <person name="Jogler M."/>
            <person name="Boedeker C."/>
            <person name="Pinto D."/>
            <person name="Vollmers J."/>
            <person name="Rivas-Marin E."/>
            <person name="Kohn T."/>
            <person name="Peeters S.H."/>
            <person name="Heuer A."/>
            <person name="Rast P."/>
            <person name="Oberbeckmann S."/>
            <person name="Bunk B."/>
            <person name="Jeske O."/>
            <person name="Meyerdierks A."/>
            <person name="Storesund J.E."/>
            <person name="Kallscheuer N."/>
            <person name="Luecker S."/>
            <person name="Lage O.M."/>
            <person name="Pohl T."/>
            <person name="Merkel B.J."/>
            <person name="Hornburger P."/>
            <person name="Mueller R.-W."/>
            <person name="Bruemmer F."/>
            <person name="Labrenz M."/>
            <person name="Spormann A.M."/>
            <person name="Op den Camp H."/>
            <person name="Overmann J."/>
            <person name="Amann R."/>
            <person name="Jetten M.S.M."/>
            <person name="Mascher T."/>
            <person name="Medema M.H."/>
            <person name="Devos D.P."/>
            <person name="Kaster A.-K."/>
            <person name="Ovreas L."/>
            <person name="Rohde M."/>
            <person name="Galperin M.Y."/>
            <person name="Jogler C."/>
        </authorList>
    </citation>
    <scope>NUCLEOTIDE SEQUENCE [LARGE SCALE GENOMIC DNA]</scope>
    <source>
        <strain evidence="2 3">FF011L</strain>
    </source>
</reference>